<accession>A0A076MI00</accession>
<dbReference type="GO" id="GO:0055085">
    <property type="term" value="P:transmembrane transport"/>
    <property type="evidence" value="ECO:0007669"/>
    <property type="project" value="InterPro"/>
</dbReference>
<evidence type="ECO:0000256" key="2">
    <source>
        <dbReference type="ARBA" id="ARBA00022448"/>
    </source>
</evidence>
<dbReference type="KEGG" id="amq:AMETH_0406"/>
<name>A0A076MI00_AMYME</name>
<dbReference type="PROSITE" id="PS50928">
    <property type="entry name" value="ABC_TM1"/>
    <property type="match status" value="1"/>
</dbReference>
<feature type="transmembrane region" description="Helical" evidence="6">
    <location>
        <begin position="41"/>
        <end position="63"/>
    </location>
</feature>
<dbReference type="OrthoDB" id="5244012at2"/>
<comment type="subcellular location">
    <subcellularLocation>
        <location evidence="6">Cell membrane</location>
        <topology evidence="6">Multi-pass membrane protein</topology>
    </subcellularLocation>
    <subcellularLocation>
        <location evidence="1">Membrane</location>
        <topology evidence="1">Multi-pass membrane protein</topology>
    </subcellularLocation>
</comment>
<feature type="transmembrane region" description="Helical" evidence="6">
    <location>
        <begin position="156"/>
        <end position="182"/>
    </location>
</feature>
<dbReference type="PANTHER" id="PTHR30177:SF33">
    <property type="entry name" value="POSSIBLE OSMOPROTECTANT (GLYCINE BETAINE_CARNITINE_CHOLINE_L-PROLINE) TRANSPORT INTEGRAL MEMBRANE PROTEIN ABC TRANSPORTER PROZ"/>
    <property type="match status" value="1"/>
</dbReference>
<evidence type="ECO:0000256" key="6">
    <source>
        <dbReference type="RuleBase" id="RU363032"/>
    </source>
</evidence>
<evidence type="ECO:0000313" key="8">
    <source>
        <dbReference type="EMBL" id="AIJ20498.1"/>
    </source>
</evidence>
<keyword evidence="9" id="KW-1185">Reference proteome</keyword>
<evidence type="ECO:0000256" key="1">
    <source>
        <dbReference type="ARBA" id="ARBA00004141"/>
    </source>
</evidence>
<sequence length="249" mass="25933">MGAEGGAGVNAFEQALDWLGQPGRWSWTAPAGIPYRTLEHLGFSALSLVIAAALAVPPALVLAHYRRGAFLASSAVNIGRAIPSFGLIILFWYLASRWEVDTSFWPLLLALVALALPPLFTNTYAGVVSLAPEAVDAARGIGHTEGQIMLRIELPLALPVILAGARVAFLQLVATVAIGAIVNDGGGLGRFIVDGFAQGAGGYGEILAGGLAVIVLALVCEGVFALLERFAVPRGLTLSRRATLSTRPV</sequence>
<dbReference type="InterPro" id="IPR051204">
    <property type="entry name" value="ABC_transp_perm/SBD"/>
</dbReference>
<dbReference type="InterPro" id="IPR000515">
    <property type="entry name" value="MetI-like"/>
</dbReference>
<keyword evidence="3 6" id="KW-0812">Transmembrane</keyword>
<dbReference type="SUPFAM" id="SSF161098">
    <property type="entry name" value="MetI-like"/>
    <property type="match status" value="1"/>
</dbReference>
<evidence type="ECO:0000313" key="9">
    <source>
        <dbReference type="Proteomes" id="UP000062973"/>
    </source>
</evidence>
<feature type="transmembrane region" description="Helical" evidence="6">
    <location>
        <begin position="202"/>
        <end position="227"/>
    </location>
</feature>
<gene>
    <name evidence="8" type="primary">proW</name>
    <name evidence="8" type="ORF">AMETH_0406</name>
</gene>
<organism evidence="8 9">
    <name type="scientific">Amycolatopsis methanolica 239</name>
    <dbReference type="NCBI Taxonomy" id="1068978"/>
    <lineage>
        <taxon>Bacteria</taxon>
        <taxon>Bacillati</taxon>
        <taxon>Actinomycetota</taxon>
        <taxon>Actinomycetes</taxon>
        <taxon>Pseudonocardiales</taxon>
        <taxon>Pseudonocardiaceae</taxon>
        <taxon>Amycolatopsis</taxon>
        <taxon>Amycolatopsis methanolica group</taxon>
    </lineage>
</organism>
<reference evidence="8 9" key="1">
    <citation type="submission" date="2014-07" db="EMBL/GenBank/DDBJ databases">
        <title>Whole Genome Sequence of the Amycolatopsis methanolica 239.</title>
        <authorList>
            <person name="Tang B."/>
        </authorList>
    </citation>
    <scope>NUCLEOTIDE SEQUENCE [LARGE SCALE GENOMIC DNA]</scope>
    <source>
        <strain evidence="8 9">239</strain>
    </source>
</reference>
<dbReference type="PANTHER" id="PTHR30177">
    <property type="entry name" value="GLYCINE BETAINE/L-PROLINE TRANSPORT SYSTEM PERMEASE PROTEIN PROW"/>
    <property type="match status" value="1"/>
</dbReference>
<keyword evidence="2 6" id="KW-0813">Transport</keyword>
<dbReference type="InterPro" id="IPR035906">
    <property type="entry name" value="MetI-like_sf"/>
</dbReference>
<evidence type="ECO:0000256" key="5">
    <source>
        <dbReference type="ARBA" id="ARBA00023136"/>
    </source>
</evidence>
<proteinExistence type="inferred from homology"/>
<feature type="transmembrane region" description="Helical" evidence="6">
    <location>
        <begin position="107"/>
        <end position="135"/>
    </location>
</feature>
<dbReference type="RefSeq" id="WP_017986363.1">
    <property type="nucleotide sequence ID" value="NZ_AQUL01000001.1"/>
</dbReference>
<evidence type="ECO:0000256" key="4">
    <source>
        <dbReference type="ARBA" id="ARBA00022989"/>
    </source>
</evidence>
<dbReference type="AlphaFoldDB" id="A0A076MI00"/>
<dbReference type="eggNOG" id="COG1174">
    <property type="taxonomic scope" value="Bacteria"/>
</dbReference>
<dbReference type="GO" id="GO:0005886">
    <property type="term" value="C:plasma membrane"/>
    <property type="evidence" value="ECO:0007669"/>
    <property type="project" value="UniProtKB-SubCell"/>
</dbReference>
<dbReference type="CDD" id="cd06261">
    <property type="entry name" value="TM_PBP2"/>
    <property type="match status" value="1"/>
</dbReference>
<dbReference type="Pfam" id="PF00528">
    <property type="entry name" value="BPD_transp_1"/>
    <property type="match status" value="1"/>
</dbReference>
<dbReference type="Proteomes" id="UP000062973">
    <property type="component" value="Chromosome"/>
</dbReference>
<feature type="domain" description="ABC transmembrane type-1" evidence="7">
    <location>
        <begin position="37"/>
        <end position="224"/>
    </location>
</feature>
<evidence type="ECO:0000256" key="3">
    <source>
        <dbReference type="ARBA" id="ARBA00022692"/>
    </source>
</evidence>
<dbReference type="PATRIC" id="fig|1068978.7.peg.430"/>
<comment type="similarity">
    <text evidence="6">Belongs to the binding-protein-dependent transport system permease family.</text>
</comment>
<dbReference type="GO" id="GO:0031460">
    <property type="term" value="P:glycine betaine transport"/>
    <property type="evidence" value="ECO:0007669"/>
    <property type="project" value="TreeGrafter"/>
</dbReference>
<keyword evidence="4 6" id="KW-1133">Transmembrane helix</keyword>
<keyword evidence="5 6" id="KW-0472">Membrane</keyword>
<evidence type="ECO:0000259" key="7">
    <source>
        <dbReference type="PROSITE" id="PS50928"/>
    </source>
</evidence>
<dbReference type="EMBL" id="CP009110">
    <property type="protein sequence ID" value="AIJ20498.1"/>
    <property type="molecule type" value="Genomic_DNA"/>
</dbReference>
<dbReference type="Gene3D" id="1.10.3720.10">
    <property type="entry name" value="MetI-like"/>
    <property type="match status" value="1"/>
</dbReference>
<protein>
    <submittedName>
        <fullName evidence="8">Proline/glycine/betaine ABC transporter permease</fullName>
    </submittedName>
</protein>
<dbReference type="STRING" id="1068978.AMETH_0406"/>
<dbReference type="HOGENOM" id="CLU_046113_7_1_11"/>
<feature type="transmembrane region" description="Helical" evidence="6">
    <location>
        <begin position="75"/>
        <end position="95"/>
    </location>
</feature>